<gene>
    <name evidence="2" type="ORF">AURANDRAFT_68363</name>
</gene>
<feature type="region of interest" description="Disordered" evidence="1">
    <location>
        <begin position="1"/>
        <end position="28"/>
    </location>
</feature>
<evidence type="ECO:0000313" key="3">
    <source>
        <dbReference type="Proteomes" id="UP000002729"/>
    </source>
</evidence>
<feature type="compositionally biased region" description="Low complexity" evidence="1">
    <location>
        <begin position="49"/>
        <end position="58"/>
    </location>
</feature>
<dbReference type="EMBL" id="GL833215">
    <property type="protein sequence ID" value="EGB03024.1"/>
    <property type="molecule type" value="Genomic_DNA"/>
</dbReference>
<accession>F0YPD4</accession>
<feature type="compositionally biased region" description="Acidic residues" evidence="1">
    <location>
        <begin position="695"/>
        <end position="706"/>
    </location>
</feature>
<evidence type="ECO:0000313" key="2">
    <source>
        <dbReference type="EMBL" id="EGB03024.1"/>
    </source>
</evidence>
<feature type="region of interest" description="Disordered" evidence="1">
    <location>
        <begin position="40"/>
        <end position="67"/>
    </location>
</feature>
<proteinExistence type="predicted"/>
<dbReference type="AlphaFoldDB" id="F0YPD4"/>
<name>F0YPD4_AURAN</name>
<dbReference type="InParanoid" id="F0YPD4"/>
<dbReference type="Proteomes" id="UP000002729">
    <property type="component" value="Unassembled WGS sequence"/>
</dbReference>
<dbReference type="KEGG" id="aaf:AURANDRAFT_68363"/>
<protein>
    <submittedName>
        <fullName evidence="2">Uncharacterized protein</fullName>
    </submittedName>
</protein>
<evidence type="ECO:0000256" key="1">
    <source>
        <dbReference type="SAM" id="MobiDB-lite"/>
    </source>
</evidence>
<organism evidence="3">
    <name type="scientific">Aureococcus anophagefferens</name>
    <name type="common">Harmful bloom alga</name>
    <dbReference type="NCBI Taxonomy" id="44056"/>
    <lineage>
        <taxon>Eukaryota</taxon>
        <taxon>Sar</taxon>
        <taxon>Stramenopiles</taxon>
        <taxon>Ochrophyta</taxon>
        <taxon>Pelagophyceae</taxon>
        <taxon>Pelagomonadales</taxon>
        <taxon>Pelagomonadaceae</taxon>
        <taxon>Aureococcus</taxon>
    </lineage>
</organism>
<reference evidence="2 3" key="1">
    <citation type="journal article" date="2011" name="Proc. Natl. Acad. Sci. U.S.A.">
        <title>Niche of harmful alga Aureococcus anophagefferens revealed through ecogenomics.</title>
        <authorList>
            <person name="Gobler C.J."/>
            <person name="Berry D.L."/>
            <person name="Dyhrman S.T."/>
            <person name="Wilhelm S.W."/>
            <person name="Salamov A."/>
            <person name="Lobanov A.V."/>
            <person name="Zhang Y."/>
            <person name="Collier J.L."/>
            <person name="Wurch L.L."/>
            <person name="Kustka A.B."/>
            <person name="Dill B.D."/>
            <person name="Shah M."/>
            <person name="VerBerkmoes N.C."/>
            <person name="Kuo A."/>
            <person name="Terry A."/>
            <person name="Pangilinan J."/>
            <person name="Lindquist E.A."/>
            <person name="Lucas S."/>
            <person name="Paulsen I.T."/>
            <person name="Hattenrath-Lehmann T.K."/>
            <person name="Talmage S.C."/>
            <person name="Walker E.A."/>
            <person name="Koch F."/>
            <person name="Burson A.M."/>
            <person name="Marcoval M.A."/>
            <person name="Tang Y.Z."/>
            <person name="Lecleir G.R."/>
            <person name="Coyne K.J."/>
            <person name="Berg G.M."/>
            <person name="Bertrand E.M."/>
            <person name="Saito M.A."/>
            <person name="Gladyshev V.N."/>
            <person name="Grigoriev I.V."/>
        </authorList>
    </citation>
    <scope>NUCLEOTIDE SEQUENCE [LARGE SCALE GENOMIC DNA]</scope>
    <source>
        <strain evidence="3">CCMP 1984</strain>
    </source>
</reference>
<feature type="compositionally biased region" description="Basic residues" evidence="1">
    <location>
        <begin position="10"/>
        <end position="21"/>
    </location>
</feature>
<keyword evidence="3" id="KW-1185">Reference proteome</keyword>
<feature type="region of interest" description="Disordered" evidence="1">
    <location>
        <begin position="671"/>
        <end position="706"/>
    </location>
</feature>
<dbReference type="GeneID" id="20226754"/>
<dbReference type="RefSeq" id="XP_009042275.1">
    <property type="nucleotide sequence ID" value="XM_009044027.1"/>
</dbReference>
<sequence length="706" mass="76456">MQIRLEKPKASRSKKAVKRGRAGADKDVTQAAIQTMLATKDAQRARALAPAPKSPTKSPMKKKPRSITAGPAAALGTAARGAKLVVEARGAYNATSKRYDFDGELGAPHSICEVGQLIHDGKLKISKLQKDKSYGIPYATMARWAMDDKKWREKQNLSGGVEGKPRWYVEKHSRERKTLDSAGAPTLLAKPARAAIVHAVCDAKRNGCPFQPKEVKAIIREACIATGKINPSTKERYYETTRVDGQLKSICGAAKRDYDVTLENQKGQGHARERVDACDYEALTKNVELVAPLLRAFQEQYGKMPLDNVGNYDETFLDLCAYASTGAYLVPSDDVAVQVLIPFEKSPHITLLIFTLGGKLLRILVGIIGTTDIAPHPFHLSLVKDKTRIGLFQTDNGWITHRTKYEGFKVYFADDNVLGNSPCCLNFDGHKSNTDKVPGTLEDEAVPILLRENQTFGHTPLAHSTAIGTQQADLPQGIIQRAKAKFADLMRSQTMNRAKLDFGNALGKGDAAEADAGERSAGAQNLDRAMEMARADVEAVGGAVHKAYTPPVDLDEAAAVHVPRRTREDRAQYGLVVTDDDYVKAISSEGARALAERAAEAAKASKVSERWEKRRAEIRAVEKQVADGAPLENLKVGQLKSLIYGRTGSGAKASNNKEGAMLAEARVALGRDLMLPPTPTRRGAEDSADAAGDGSDGELEDGADDP</sequence>